<dbReference type="SUPFAM" id="SSF101386">
    <property type="entry name" value="all-alpha NTP pyrophosphatases"/>
    <property type="match status" value="1"/>
</dbReference>
<dbReference type="AlphaFoldDB" id="A0A0G0JG52"/>
<keyword evidence="2" id="KW-0378">Hydrolase</keyword>
<sequence length="102" mass="12200">MSKTVKQLQELMIDQLKRRGYYPKEDKEVLLRLGEEMGEVFEAVRENQTKEELSYEVVDVFWNILRFCELKKIDLEKAFIEKLEKNEKRSLAKQVNDISENS</sequence>
<dbReference type="InterPro" id="IPR004518">
    <property type="entry name" value="MazG-like_dom"/>
</dbReference>
<protein>
    <submittedName>
        <fullName evidence="2">MazG nucleotide pyrophosphohydrolase</fullName>
    </submittedName>
</protein>
<feature type="domain" description="NTP pyrophosphohydrolase MazG-like" evidence="1">
    <location>
        <begin position="27"/>
        <end position="90"/>
    </location>
</feature>
<proteinExistence type="predicted"/>
<organism evidence="2 3">
    <name type="scientific">Candidatus Woesebacteria bacterium GW2011_GWA1_37_7</name>
    <dbReference type="NCBI Taxonomy" id="1618545"/>
    <lineage>
        <taxon>Bacteria</taxon>
        <taxon>Candidatus Woeseibacteriota</taxon>
    </lineage>
</organism>
<dbReference type="PANTHER" id="PTHR42702:SF1">
    <property type="entry name" value="REGULATORY PROTEIN FOR BETA-LACTAMASE"/>
    <property type="match status" value="1"/>
</dbReference>
<dbReference type="GO" id="GO:0016787">
    <property type="term" value="F:hydrolase activity"/>
    <property type="evidence" value="ECO:0007669"/>
    <property type="project" value="UniProtKB-KW"/>
</dbReference>
<evidence type="ECO:0000259" key="1">
    <source>
        <dbReference type="Pfam" id="PF03819"/>
    </source>
</evidence>
<dbReference type="EMBL" id="LBTI01000071">
    <property type="protein sequence ID" value="KKQ35764.1"/>
    <property type="molecule type" value="Genomic_DNA"/>
</dbReference>
<name>A0A0G0JG52_9BACT</name>
<comment type="caution">
    <text evidence="2">The sequence shown here is derived from an EMBL/GenBank/DDBJ whole genome shotgun (WGS) entry which is preliminary data.</text>
</comment>
<evidence type="ECO:0000313" key="3">
    <source>
        <dbReference type="Proteomes" id="UP000034591"/>
    </source>
</evidence>
<gene>
    <name evidence="2" type="ORF">US53_C0071G0006</name>
</gene>
<dbReference type="Pfam" id="PF03819">
    <property type="entry name" value="MazG"/>
    <property type="match status" value="1"/>
</dbReference>
<dbReference type="Gene3D" id="1.10.287.1080">
    <property type="entry name" value="MazG-like"/>
    <property type="match status" value="1"/>
</dbReference>
<dbReference type="PANTHER" id="PTHR42702">
    <property type="entry name" value="NUCLEOTIDE PYROPHOSPHOHYDROLASE"/>
    <property type="match status" value="1"/>
</dbReference>
<evidence type="ECO:0000313" key="2">
    <source>
        <dbReference type="EMBL" id="KKQ35764.1"/>
    </source>
</evidence>
<dbReference type="Proteomes" id="UP000034591">
    <property type="component" value="Unassembled WGS sequence"/>
</dbReference>
<reference evidence="2 3" key="1">
    <citation type="journal article" date="2015" name="Nature">
        <title>rRNA introns, odd ribosomes, and small enigmatic genomes across a large radiation of phyla.</title>
        <authorList>
            <person name="Brown C.T."/>
            <person name="Hug L.A."/>
            <person name="Thomas B.C."/>
            <person name="Sharon I."/>
            <person name="Castelle C.J."/>
            <person name="Singh A."/>
            <person name="Wilkins M.J."/>
            <person name="Williams K.H."/>
            <person name="Banfield J.F."/>
        </authorList>
    </citation>
    <scope>NUCLEOTIDE SEQUENCE [LARGE SCALE GENOMIC DNA]</scope>
</reference>
<accession>A0A0G0JG52</accession>